<keyword evidence="2" id="KW-1185">Reference proteome</keyword>
<sequence>MGVTASSPTPASPTQSQTSNQSRANSLSPGLISKKHLPEMYWAQSQDGLGDSAYGSHPGPASARKIQELELDQDQDQSGTGRQAFWPDTRQWYEDSLECIADELRKVEQGAGDSMDSLALSNITGASVEGDGRDRPLVYTLAMQDPSVADDCEKMSNMGTFNSSHLHHSANSLNLNMEKGDDEEVAFAMRGAAPGGLISPMSTHSEGISSSFVHAPALRRSKSQSRPPQMVKFSEDTVDNGYN</sequence>
<protein>
    <submittedName>
        <fullName evidence="1">Uncharacterized protein</fullName>
    </submittedName>
</protein>
<reference evidence="1" key="1">
    <citation type="submission" date="2018-11" db="EMBL/GenBank/DDBJ databases">
        <title>The sequence and de novo assembly of Larimichthys crocea genome using PacBio and Hi-C technologies.</title>
        <authorList>
            <person name="Xu P."/>
            <person name="Chen B."/>
            <person name="Zhou Z."/>
            <person name="Ke Q."/>
            <person name="Wu Y."/>
            <person name="Bai H."/>
            <person name="Pu F."/>
        </authorList>
    </citation>
    <scope>NUCLEOTIDE SEQUENCE</scope>
    <source>
        <tissue evidence="1">Muscle</tissue>
    </source>
</reference>
<gene>
    <name evidence="1" type="ORF">E3U43_020944</name>
</gene>
<evidence type="ECO:0000313" key="1">
    <source>
        <dbReference type="EMBL" id="TMS02964.1"/>
    </source>
</evidence>
<accession>A0ACD3Q7N5</accession>
<proteinExistence type="predicted"/>
<dbReference type="Proteomes" id="UP000793456">
    <property type="component" value="Chromosome XXIII"/>
</dbReference>
<organism evidence="1 2">
    <name type="scientific">Larimichthys crocea</name>
    <name type="common">Large yellow croaker</name>
    <name type="synonym">Pseudosciaena crocea</name>
    <dbReference type="NCBI Taxonomy" id="215358"/>
    <lineage>
        <taxon>Eukaryota</taxon>
        <taxon>Metazoa</taxon>
        <taxon>Chordata</taxon>
        <taxon>Craniata</taxon>
        <taxon>Vertebrata</taxon>
        <taxon>Euteleostomi</taxon>
        <taxon>Actinopterygii</taxon>
        <taxon>Neopterygii</taxon>
        <taxon>Teleostei</taxon>
        <taxon>Neoteleostei</taxon>
        <taxon>Acanthomorphata</taxon>
        <taxon>Eupercaria</taxon>
        <taxon>Sciaenidae</taxon>
        <taxon>Larimichthys</taxon>
    </lineage>
</organism>
<evidence type="ECO:0000313" key="2">
    <source>
        <dbReference type="Proteomes" id="UP000793456"/>
    </source>
</evidence>
<comment type="caution">
    <text evidence="1">The sequence shown here is derived from an EMBL/GenBank/DDBJ whole genome shotgun (WGS) entry which is preliminary data.</text>
</comment>
<name>A0ACD3Q7N5_LARCR</name>
<dbReference type="EMBL" id="CM011696">
    <property type="protein sequence ID" value="TMS02964.1"/>
    <property type="molecule type" value="Genomic_DNA"/>
</dbReference>